<dbReference type="AlphaFoldDB" id="A0A5C7I6Z7"/>
<dbReference type="Pfam" id="PF00226">
    <property type="entry name" value="DnaJ"/>
    <property type="match status" value="1"/>
</dbReference>
<dbReference type="InterPro" id="IPR036869">
    <property type="entry name" value="J_dom_sf"/>
</dbReference>
<dbReference type="PANTHER" id="PTHR45098">
    <property type="entry name" value="DNAJ DOMAIN CONTAINING PROTEIN, EXPRESSED"/>
    <property type="match status" value="1"/>
</dbReference>
<dbReference type="PANTHER" id="PTHR45098:SF1">
    <property type="entry name" value="DNAJ DOMAIN CONTAINING PROTEIN, EXPRESSED"/>
    <property type="match status" value="1"/>
</dbReference>
<accession>A0A5C7I6Z7</accession>
<evidence type="ECO:0000313" key="2">
    <source>
        <dbReference type="EMBL" id="TXG64925.1"/>
    </source>
</evidence>
<dbReference type="Proteomes" id="UP000323000">
    <property type="component" value="Chromosome 4"/>
</dbReference>
<feature type="domain" description="J" evidence="1">
    <location>
        <begin position="6"/>
        <end position="98"/>
    </location>
</feature>
<dbReference type="PROSITE" id="PS50076">
    <property type="entry name" value="DNAJ_2"/>
    <property type="match status" value="1"/>
</dbReference>
<name>A0A5C7I6Z7_9ROSI</name>
<dbReference type="CDD" id="cd06257">
    <property type="entry name" value="DnaJ"/>
    <property type="match status" value="1"/>
</dbReference>
<dbReference type="SMART" id="SM00271">
    <property type="entry name" value="DnaJ"/>
    <property type="match status" value="1"/>
</dbReference>
<proteinExistence type="predicted"/>
<protein>
    <recommendedName>
        <fullName evidence="1">J domain-containing protein</fullName>
    </recommendedName>
</protein>
<dbReference type="Gene3D" id="1.10.287.110">
    <property type="entry name" value="DnaJ domain"/>
    <property type="match status" value="1"/>
</dbReference>
<gene>
    <name evidence="2" type="ORF">EZV62_011919</name>
</gene>
<organism evidence="2 3">
    <name type="scientific">Acer yangbiense</name>
    <dbReference type="NCBI Taxonomy" id="1000413"/>
    <lineage>
        <taxon>Eukaryota</taxon>
        <taxon>Viridiplantae</taxon>
        <taxon>Streptophyta</taxon>
        <taxon>Embryophyta</taxon>
        <taxon>Tracheophyta</taxon>
        <taxon>Spermatophyta</taxon>
        <taxon>Magnoliopsida</taxon>
        <taxon>eudicotyledons</taxon>
        <taxon>Gunneridae</taxon>
        <taxon>Pentapetalae</taxon>
        <taxon>rosids</taxon>
        <taxon>malvids</taxon>
        <taxon>Sapindales</taxon>
        <taxon>Sapindaceae</taxon>
        <taxon>Hippocastanoideae</taxon>
        <taxon>Acereae</taxon>
        <taxon>Acer</taxon>
    </lineage>
</organism>
<dbReference type="SUPFAM" id="SSF46565">
    <property type="entry name" value="Chaperone J-domain"/>
    <property type="match status" value="1"/>
</dbReference>
<evidence type="ECO:0000259" key="1">
    <source>
        <dbReference type="PROSITE" id="PS50076"/>
    </source>
</evidence>
<sequence length="108" mass="12276">MDMDVNRYEVLGLPSGVEGAKLTEKEISKAYKLRALELHPDKDQAERCVFSWRPPDMERYKVNCDAALDMEGNMVGIRLVIRDSEGNVMARHIPDDTGFEIRSHGLRA</sequence>
<evidence type="ECO:0000313" key="3">
    <source>
        <dbReference type="Proteomes" id="UP000323000"/>
    </source>
</evidence>
<dbReference type="OrthoDB" id="10250354at2759"/>
<dbReference type="InterPro" id="IPR001623">
    <property type="entry name" value="DnaJ_domain"/>
</dbReference>
<reference evidence="3" key="1">
    <citation type="journal article" date="2019" name="Gigascience">
        <title>De novo genome assembly of the endangered Acer yangbiense, a plant species with extremely small populations endemic to Yunnan Province, China.</title>
        <authorList>
            <person name="Yang J."/>
            <person name="Wariss H.M."/>
            <person name="Tao L."/>
            <person name="Zhang R."/>
            <person name="Yun Q."/>
            <person name="Hollingsworth P."/>
            <person name="Dao Z."/>
            <person name="Luo G."/>
            <person name="Guo H."/>
            <person name="Ma Y."/>
            <person name="Sun W."/>
        </authorList>
    </citation>
    <scope>NUCLEOTIDE SEQUENCE [LARGE SCALE GENOMIC DNA]</scope>
    <source>
        <strain evidence="3">cv. Malutang</strain>
    </source>
</reference>
<dbReference type="EMBL" id="VAHF01000004">
    <property type="protein sequence ID" value="TXG64925.1"/>
    <property type="molecule type" value="Genomic_DNA"/>
</dbReference>
<comment type="caution">
    <text evidence="2">The sequence shown here is derived from an EMBL/GenBank/DDBJ whole genome shotgun (WGS) entry which is preliminary data.</text>
</comment>
<keyword evidence="3" id="KW-1185">Reference proteome</keyword>